<accession>A0A9Q9AYD7</accession>
<feature type="signal peptide" evidence="1">
    <location>
        <begin position="1"/>
        <end position="19"/>
    </location>
</feature>
<keyword evidence="1" id="KW-0732">Signal</keyword>
<evidence type="ECO:0000256" key="1">
    <source>
        <dbReference type="SAM" id="SignalP"/>
    </source>
</evidence>
<dbReference type="AlphaFoldDB" id="A0A9Q9AYD7"/>
<gene>
    <name evidence="2" type="ORF">Slin15195_G073550</name>
</gene>
<proteinExistence type="predicted"/>
<dbReference type="EMBL" id="CP099423">
    <property type="protein sequence ID" value="USW54036.1"/>
    <property type="molecule type" value="Genomic_DNA"/>
</dbReference>
<dbReference type="Proteomes" id="UP001056384">
    <property type="component" value="Chromosome 6"/>
</dbReference>
<feature type="chain" id="PRO_5040285709" evidence="1">
    <location>
        <begin position="20"/>
        <end position="239"/>
    </location>
</feature>
<evidence type="ECO:0000313" key="2">
    <source>
        <dbReference type="EMBL" id="USW54036.1"/>
    </source>
</evidence>
<evidence type="ECO:0000313" key="3">
    <source>
        <dbReference type="Proteomes" id="UP001056384"/>
    </source>
</evidence>
<organism evidence="2 3">
    <name type="scientific">Septoria linicola</name>
    <dbReference type="NCBI Taxonomy" id="215465"/>
    <lineage>
        <taxon>Eukaryota</taxon>
        <taxon>Fungi</taxon>
        <taxon>Dikarya</taxon>
        <taxon>Ascomycota</taxon>
        <taxon>Pezizomycotina</taxon>
        <taxon>Dothideomycetes</taxon>
        <taxon>Dothideomycetidae</taxon>
        <taxon>Mycosphaerellales</taxon>
        <taxon>Mycosphaerellaceae</taxon>
        <taxon>Septoria</taxon>
    </lineage>
</organism>
<name>A0A9Q9AYD7_9PEZI</name>
<protein>
    <submittedName>
        <fullName evidence="2">Uncharacterized protein</fullName>
    </submittedName>
</protein>
<dbReference type="OrthoDB" id="3650370at2759"/>
<sequence>MQLITNLSLLAGVASTAMATSSSPAAASETCSTFSTTITSTVATVTITVTPGVEASSVAGPLSHSSITSGSCAAPATAGSSSVSVWTSTEKPSSTTPAAWTLSTYTGVNPTNPAETLTATHCASGSVIAGVNTVNGTGGTTYLVCAAGTASHPTVSTFTGKSTADAVGATHTSGFSFYPTGPANATGGPTGSGSGIAAPTTGIVAATQSVVPFTGGAPAINGKKAVAALAGIAVAMLFV</sequence>
<keyword evidence="3" id="KW-1185">Reference proteome</keyword>
<reference evidence="2" key="1">
    <citation type="submission" date="2022-06" db="EMBL/GenBank/DDBJ databases">
        <title>Complete genome sequences of two strains of the flax pathogen Septoria linicola.</title>
        <authorList>
            <person name="Lapalu N."/>
            <person name="Simon A."/>
            <person name="Demenou B."/>
            <person name="Paumier D."/>
            <person name="Guillot M.-P."/>
            <person name="Gout L."/>
            <person name="Valade R."/>
        </authorList>
    </citation>
    <scope>NUCLEOTIDE SEQUENCE</scope>
    <source>
        <strain evidence="2">SE15195</strain>
    </source>
</reference>